<reference evidence="1 2" key="1">
    <citation type="journal article" date="2020" name="Biotechnol. Biofuels">
        <title>New insights from the biogas microbiome by comprehensive genome-resolved metagenomics of nearly 1600 species originating from multiple anaerobic digesters.</title>
        <authorList>
            <person name="Campanaro S."/>
            <person name="Treu L."/>
            <person name="Rodriguez-R L.M."/>
            <person name="Kovalovszki A."/>
            <person name="Ziels R.M."/>
            <person name="Maus I."/>
            <person name="Zhu X."/>
            <person name="Kougias P.G."/>
            <person name="Basile A."/>
            <person name="Luo G."/>
            <person name="Schluter A."/>
            <person name="Konstantinidis K.T."/>
            <person name="Angelidaki I."/>
        </authorList>
    </citation>
    <scope>NUCLEOTIDE SEQUENCE [LARGE SCALE GENOMIC DNA]</scope>
    <source>
        <strain evidence="1">AS27yjCOA_65</strain>
    </source>
</reference>
<sequence>MVKTPMPGKNPGTVQHNLEWWRQQAVYLSTGSMFGHLDSVVAHLTGEFIIVVIRGWLFHFEHPIRELSFPQFSVDKTIILKNGDRLDVAAAFPSLSRSRNSGFAVVTRIPRSDLKDLSSQLAFEVTLAGMSKCSGLFDKKRWAFWPEVPWEKGENENVFRVDPWQSEKIDRIFIYESKQREDALKDLSGVENPLQNKILLVCYNDGGRSSDFRDNISLRSKIELKSFLAQALSCTKNINVYGKELKAEILSFEDVLISFAENVSFQFQ</sequence>
<proteinExistence type="predicted"/>
<name>A0A7X9FRL9_9DELT</name>
<protein>
    <submittedName>
        <fullName evidence="1">Uncharacterized protein</fullName>
    </submittedName>
</protein>
<dbReference type="EMBL" id="JAAZON010000334">
    <property type="protein sequence ID" value="NMC63023.1"/>
    <property type="molecule type" value="Genomic_DNA"/>
</dbReference>
<evidence type="ECO:0000313" key="2">
    <source>
        <dbReference type="Proteomes" id="UP000524246"/>
    </source>
</evidence>
<dbReference type="Proteomes" id="UP000524246">
    <property type="component" value="Unassembled WGS sequence"/>
</dbReference>
<gene>
    <name evidence="1" type="ORF">GYA55_07625</name>
</gene>
<accession>A0A7X9FRL9</accession>
<organism evidence="1 2">
    <name type="scientific">SAR324 cluster bacterium</name>
    <dbReference type="NCBI Taxonomy" id="2024889"/>
    <lineage>
        <taxon>Bacteria</taxon>
        <taxon>Deltaproteobacteria</taxon>
        <taxon>SAR324 cluster</taxon>
    </lineage>
</organism>
<evidence type="ECO:0000313" key="1">
    <source>
        <dbReference type="EMBL" id="NMC63023.1"/>
    </source>
</evidence>
<comment type="caution">
    <text evidence="1">The sequence shown here is derived from an EMBL/GenBank/DDBJ whole genome shotgun (WGS) entry which is preliminary data.</text>
</comment>
<dbReference type="AlphaFoldDB" id="A0A7X9FRL9"/>